<reference evidence="2" key="1">
    <citation type="journal article" date="2014" name="Int. J. Syst. Evol. Microbiol.">
        <title>Complete genome sequence of Corynebacterium casei LMG S-19264T (=DSM 44701T), isolated from a smear-ripened cheese.</title>
        <authorList>
            <consortium name="US DOE Joint Genome Institute (JGI-PGF)"/>
            <person name="Walter F."/>
            <person name="Albersmeier A."/>
            <person name="Kalinowski J."/>
            <person name="Ruckert C."/>
        </authorList>
    </citation>
    <scope>NUCLEOTIDE SEQUENCE</scope>
    <source>
        <strain evidence="2">CGMCC 4.5737</strain>
    </source>
</reference>
<accession>A0A8J3FXI6</accession>
<organism evidence="2 3">
    <name type="scientific">Longimycelium tulufanense</name>
    <dbReference type="NCBI Taxonomy" id="907463"/>
    <lineage>
        <taxon>Bacteria</taxon>
        <taxon>Bacillati</taxon>
        <taxon>Actinomycetota</taxon>
        <taxon>Actinomycetes</taxon>
        <taxon>Pseudonocardiales</taxon>
        <taxon>Pseudonocardiaceae</taxon>
        <taxon>Longimycelium</taxon>
    </lineage>
</organism>
<evidence type="ECO:0000313" key="2">
    <source>
        <dbReference type="EMBL" id="GGM62938.1"/>
    </source>
</evidence>
<gene>
    <name evidence="2" type="ORF">GCM10012275_37030</name>
</gene>
<evidence type="ECO:0000313" key="3">
    <source>
        <dbReference type="Proteomes" id="UP000637578"/>
    </source>
</evidence>
<dbReference type="PROSITE" id="PS51318">
    <property type="entry name" value="TAT"/>
    <property type="match status" value="1"/>
</dbReference>
<feature type="chain" id="PRO_5035231724" description="Secreted protein" evidence="1">
    <location>
        <begin position="30"/>
        <end position="107"/>
    </location>
</feature>
<sequence>MGHLARRAAVLAAAATAGLALTGAGTAVAAPTTPAQNVTVAAKSGGYHDPAHHHHHYHHLCYGGYGGHGGYHFSLLNLALNIGGLGHGYGGYGYDPCHFGGHGFGYR</sequence>
<keyword evidence="3" id="KW-1185">Reference proteome</keyword>
<dbReference type="InterPro" id="IPR006311">
    <property type="entry name" value="TAT_signal"/>
</dbReference>
<proteinExistence type="predicted"/>
<dbReference type="RefSeq" id="WP_189059326.1">
    <property type="nucleotide sequence ID" value="NZ_BMMK01000017.1"/>
</dbReference>
<evidence type="ECO:0008006" key="4">
    <source>
        <dbReference type="Google" id="ProtNLM"/>
    </source>
</evidence>
<reference evidence="2" key="2">
    <citation type="submission" date="2020-09" db="EMBL/GenBank/DDBJ databases">
        <authorList>
            <person name="Sun Q."/>
            <person name="Zhou Y."/>
        </authorList>
    </citation>
    <scope>NUCLEOTIDE SEQUENCE</scope>
    <source>
        <strain evidence="2">CGMCC 4.5737</strain>
    </source>
</reference>
<evidence type="ECO:0000256" key="1">
    <source>
        <dbReference type="SAM" id="SignalP"/>
    </source>
</evidence>
<protein>
    <recommendedName>
        <fullName evidence="4">Secreted protein</fullName>
    </recommendedName>
</protein>
<name>A0A8J3FXI6_9PSEU</name>
<comment type="caution">
    <text evidence="2">The sequence shown here is derived from an EMBL/GenBank/DDBJ whole genome shotgun (WGS) entry which is preliminary data.</text>
</comment>
<keyword evidence="1" id="KW-0732">Signal</keyword>
<dbReference type="Proteomes" id="UP000637578">
    <property type="component" value="Unassembled WGS sequence"/>
</dbReference>
<dbReference type="AlphaFoldDB" id="A0A8J3FXI6"/>
<feature type="signal peptide" evidence="1">
    <location>
        <begin position="1"/>
        <end position="29"/>
    </location>
</feature>
<dbReference type="EMBL" id="BMMK01000017">
    <property type="protein sequence ID" value="GGM62938.1"/>
    <property type="molecule type" value="Genomic_DNA"/>
</dbReference>